<dbReference type="GO" id="GO:0098703">
    <property type="term" value="P:calcium ion import across plasma membrane"/>
    <property type="evidence" value="ECO:0007669"/>
    <property type="project" value="TreeGrafter"/>
</dbReference>
<feature type="region of interest" description="Disordered" evidence="17">
    <location>
        <begin position="77"/>
        <end position="96"/>
    </location>
</feature>
<feature type="transmembrane region" description="Helical" evidence="18">
    <location>
        <begin position="1274"/>
        <end position="1295"/>
    </location>
</feature>
<feature type="transmembrane region" description="Helical" evidence="18">
    <location>
        <begin position="431"/>
        <end position="448"/>
    </location>
</feature>
<feature type="transmembrane region" description="Helical" evidence="18">
    <location>
        <begin position="283"/>
        <end position="302"/>
    </location>
</feature>
<feature type="region of interest" description="Disordered" evidence="17">
    <location>
        <begin position="161"/>
        <end position="192"/>
    </location>
</feature>
<reference evidence="20 21" key="1">
    <citation type="submission" date="2016-01" db="EMBL/GenBank/DDBJ databases">
        <title>Genome sequence of the yeast Holleya sinecauda.</title>
        <authorList>
            <person name="Dietrich F.S."/>
        </authorList>
    </citation>
    <scope>NUCLEOTIDE SEQUENCE [LARGE SCALE GENOMIC DNA]</scope>
    <source>
        <strain evidence="20 21">ATCC 58844</strain>
    </source>
</reference>
<dbReference type="Gene3D" id="1.20.120.350">
    <property type="entry name" value="Voltage-gated potassium channels. Chain C"/>
    <property type="match status" value="2"/>
</dbReference>
<accession>A0A125RDU9</accession>
<keyword evidence="6" id="KW-0107">Calcium channel</keyword>
<feature type="transmembrane region" description="Helical" evidence="18">
    <location>
        <begin position="622"/>
        <end position="650"/>
    </location>
</feature>
<feature type="transmembrane region" description="Helical" evidence="18">
    <location>
        <begin position="1383"/>
        <end position="1406"/>
    </location>
</feature>
<feature type="transmembrane region" description="Helical" evidence="18">
    <location>
        <begin position="1528"/>
        <end position="1548"/>
    </location>
</feature>
<evidence type="ECO:0000256" key="17">
    <source>
        <dbReference type="SAM" id="MobiDB-lite"/>
    </source>
</evidence>
<keyword evidence="2" id="KW-0813">Transport</keyword>
<comment type="similarity">
    <text evidence="15">Belongs to the calcium channel alpha-1 subunit (TC 1.A.1.11) family.</text>
</comment>
<feature type="transmembrane region" description="Helical" evidence="18">
    <location>
        <begin position="795"/>
        <end position="816"/>
    </location>
</feature>
<dbReference type="STRING" id="45286.A0A125RDU9"/>
<evidence type="ECO:0000256" key="4">
    <source>
        <dbReference type="ARBA" id="ARBA00022553"/>
    </source>
</evidence>
<evidence type="ECO:0000256" key="5">
    <source>
        <dbReference type="ARBA" id="ARBA00022568"/>
    </source>
</evidence>
<feature type="transmembrane region" description="Helical" evidence="18">
    <location>
        <begin position="828"/>
        <end position="853"/>
    </location>
</feature>
<dbReference type="InterPro" id="IPR027359">
    <property type="entry name" value="Volt_channel_dom_sf"/>
</dbReference>
<evidence type="ECO:0000256" key="11">
    <source>
        <dbReference type="ARBA" id="ARBA00023065"/>
    </source>
</evidence>
<evidence type="ECO:0000256" key="16">
    <source>
        <dbReference type="ARBA" id="ARBA00067459"/>
    </source>
</evidence>
<evidence type="ECO:0000259" key="19">
    <source>
        <dbReference type="PROSITE" id="PS50222"/>
    </source>
</evidence>
<feature type="transmembrane region" description="Helical" evidence="18">
    <location>
        <begin position="322"/>
        <end position="345"/>
    </location>
</feature>
<dbReference type="PANTHER" id="PTHR45628:SF7">
    <property type="entry name" value="VOLTAGE-DEPENDENT CALCIUM CHANNEL TYPE A SUBUNIT ALPHA-1"/>
    <property type="match status" value="1"/>
</dbReference>
<feature type="transmembrane region" description="Helical" evidence="18">
    <location>
        <begin position="491"/>
        <end position="510"/>
    </location>
</feature>
<keyword evidence="8" id="KW-0106">Calcium</keyword>
<keyword evidence="11" id="KW-0406">Ion transport</keyword>
<dbReference type="FunFam" id="1.10.287.70:FF:000093">
    <property type="entry name" value="Calcium channel subunit Cch1"/>
    <property type="match status" value="1"/>
</dbReference>
<feature type="transmembrane region" description="Helical" evidence="18">
    <location>
        <begin position="1173"/>
        <end position="1192"/>
    </location>
</feature>
<dbReference type="GO" id="GO:0005509">
    <property type="term" value="F:calcium ion binding"/>
    <property type="evidence" value="ECO:0007669"/>
    <property type="project" value="InterPro"/>
</dbReference>
<evidence type="ECO:0000256" key="1">
    <source>
        <dbReference type="ARBA" id="ARBA00004651"/>
    </source>
</evidence>
<dbReference type="GO" id="GO:0008331">
    <property type="term" value="F:high voltage-gated calcium channel activity"/>
    <property type="evidence" value="ECO:0007669"/>
    <property type="project" value="TreeGrafter"/>
</dbReference>
<name>A0A125RDU9_9SACH</name>
<keyword evidence="21" id="KW-1185">Reference proteome</keyword>
<dbReference type="EMBL" id="CP014242">
    <property type="protein sequence ID" value="AMD18651.1"/>
    <property type="molecule type" value="Genomic_DNA"/>
</dbReference>
<keyword evidence="12 18" id="KW-0472">Membrane</keyword>
<feature type="transmembrane region" description="Helical" evidence="18">
    <location>
        <begin position="596"/>
        <end position="616"/>
    </location>
</feature>
<dbReference type="Gene3D" id="1.10.287.70">
    <property type="match status" value="4"/>
</dbReference>
<keyword evidence="14" id="KW-0407">Ion channel</keyword>
<dbReference type="InterPro" id="IPR002048">
    <property type="entry name" value="EF_hand_dom"/>
</dbReference>
<dbReference type="InterPro" id="IPR005821">
    <property type="entry name" value="Ion_trans_dom"/>
</dbReference>
<evidence type="ECO:0000256" key="9">
    <source>
        <dbReference type="ARBA" id="ARBA00022882"/>
    </source>
</evidence>
<dbReference type="InterPro" id="IPR050599">
    <property type="entry name" value="VDCC_alpha-1_subunit"/>
</dbReference>
<protein>
    <recommendedName>
        <fullName evidence="16">Calcium-channel protein CCH1</fullName>
    </recommendedName>
</protein>
<evidence type="ECO:0000256" key="13">
    <source>
        <dbReference type="ARBA" id="ARBA00023180"/>
    </source>
</evidence>
<dbReference type="Proteomes" id="UP000243052">
    <property type="component" value="Chromosome ii"/>
</dbReference>
<evidence type="ECO:0000256" key="18">
    <source>
        <dbReference type="SAM" id="Phobius"/>
    </source>
</evidence>
<feature type="region of interest" description="Disordered" evidence="17">
    <location>
        <begin position="213"/>
        <end position="234"/>
    </location>
</feature>
<keyword evidence="9" id="KW-0851">Voltage-gated channel</keyword>
<dbReference type="RefSeq" id="XP_017985647.1">
    <property type="nucleotide sequence ID" value="XM_018130257.1"/>
</dbReference>
<feature type="transmembrane region" description="Helical" evidence="18">
    <location>
        <begin position="1141"/>
        <end position="1161"/>
    </location>
</feature>
<keyword evidence="7 18" id="KW-0812">Transmembrane</keyword>
<feature type="transmembrane region" description="Helical" evidence="18">
    <location>
        <begin position="905"/>
        <end position="938"/>
    </location>
</feature>
<dbReference type="Pfam" id="PF00520">
    <property type="entry name" value="Ion_trans"/>
    <property type="match status" value="4"/>
</dbReference>
<dbReference type="PROSITE" id="PS50222">
    <property type="entry name" value="EF_HAND_2"/>
    <property type="match status" value="1"/>
</dbReference>
<sequence length="1957" mass="226847">MKGESRRSSQDNTWDDSNDHLLPTNKSEENVKSATNSFISVDTSLREVRSHFNISPKPTLKVKTSNLEVPIANSNQRINSPLRGHTTGWEGRGDQSPRLTVSLKSYEVGNAQCSIDAQRSAKVISIIEDDEVDDFLGLQGEFINALEERHNSSWLPKLNSVKSKTDEESRKLTRPRPVDVSLSEINSNGKNASESQFENIELMVMSNSKANESMSSYRAESNASSSRDVKNDGGEDKMETVLVENSNENLGEQPPLVLYGKSLGVFSPSSRLRLRLAKMVMDCKFNLSLKVLLLAYTLLVSYRQFNSQTYQNLESYSNCTDLLIAFCNLLFTFEVIFKTIAFGFWDDSQLFAAHNREYKTVFQHLGLFQLSDYLQRKLNNDVLVRFFPKFATLYYEHASKQKMRTSKMFDNSAKSGFLIPRAFARNSWNRLNLVSTVAFWISFVLSLYDDDIHKSIPIFKTLAVFRVLRLADTDSGFSSVLKGIKYGLPQLGNVACMLLYFWVMFAILGVQSFQGSFRRRCVWTNPSDPTDTYRFEEQFCGGHIDPLTNKPAPYLYEDGTSADYYKGFICPRNSVCISGKNPHNGRISFDNLFDSMELITVIMSANTFTDLMYNIIDAENLVSSLFVLFSTFFLTIWMMNLLIAVLFSSFEIANEMKYRKEPNSRSMQNIAFRKLMQLFSAIKHKAQESIMPNWARNLNSFYAVIEWIFVLAIFVDLAVKSSVSVTTSHDAMEEVHLVELVVSCMLFFETIVRLAIYCTTPCKFLEKMNYVYDLIVAVISITISQPGVREGLRDSYYWLGFFQISRFYRVVLAFSITRNLWKRVLKNALMILNLSAFYFFLVFLVSLIVSTYFEGTVPTEMQDSDPFAMYSLPNTFLSLFIIGSTENWTDILYLLQAESPSLSFAFFGTCLLISWFFLANSMVLNIFIAVISQSLGVAEGDKRRLQIKHYLKHVYPERIQQFTNASLISRIKKKLFAERNDQDTRDFRQFIFRGTAILTIARNYEGLFEVNRPRGTYVGNFFKKNLPKLLNIKVVQHIKNNPFYRKPKAVFTEIKDHSEPNKRYSLELMEWEEEKLQFLRDHSTFNNSYFIFPHNNAIRKFCQTIVPPSYGKRTDGRVFFEDTTDRYRGNKYFFHIKRDTFVTITFIGTILMVLYSCYVTPIYRRDHEFHKLHWLSICEYSFVALFTLEFLIKTIADGFIYAPNAYILNPWNCIDLIVLVSMWIHCIYWINNSNSSSRVFKGLDALRALRFLTISSTARLTFKQVIFDGIMKIFGAALIALSLLYPFTVWGLWLFRGKLAVCNDGDQAREFCINEFSSTVGKWDVLMPRVYHNPILHFDNFASAFRSLYEIVSLEGWVDLLSDLVNSTGIGTPAESFASPWNAIFIVLFNFSSMVFILTLFISFIISNHARTTGSAFLTTEEKSWLEVKKLLSRIKPDATPKFESMGRFRRFCYRVAVEKEYFWYTVVLQFFFFIHILTLLLRRYRTPYDELETSTWIFMATTSVFLIHEFLFVTGKTFKLVVRDPGRLGRVLIVFFAFSFNVIQIILRIPIRGFTNVHSIFQLMIFLFIIPQNDILSELINTAVSSLPAILSLTYTWSILFLVYAIAMNQIFGLTRLNENTTGTLNFRTVSKSFIVLFRCSFGEGWNYIMHDLTVTKPYCATDNQGNYSDCGSKAYAYCLMMSWNILSMYIFLNMFISLIIENFSYVFHRGDKKAVARREEVRKFKRAWNKYDKDGTGEIEFAHLPALMYQFDGALSFKIWEGRLSVNNLVSNYIRKNPFDPYDVEVDLEGLNKELDTMDVVQTRQRILNYRRFIHEAQSTNRPYGRIKFSNLIKQIPLYTEYNPRECLGIDEYVKWLYTLNKVDKFLENEHNVDVLEMIVTRWKYLVHKRRKRQSVESFSETIDKNIASDINPPHTLSPFEFPDAEFTEVQNFVWPPEEFSESSSEQGDDDSSHR</sequence>
<feature type="transmembrane region" description="Helical" evidence="18">
    <location>
        <begin position="1462"/>
        <end position="1482"/>
    </location>
</feature>
<feature type="transmembrane region" description="Helical" evidence="18">
    <location>
        <begin position="1494"/>
        <end position="1516"/>
    </location>
</feature>
<feature type="transmembrane region" description="Helical" evidence="18">
    <location>
        <begin position="1213"/>
        <end position="1230"/>
    </location>
</feature>
<evidence type="ECO:0000256" key="2">
    <source>
        <dbReference type="ARBA" id="ARBA00022448"/>
    </source>
</evidence>
<dbReference type="OrthoDB" id="416585at2759"/>
<feature type="compositionally biased region" description="Polar residues" evidence="17">
    <location>
        <begin position="183"/>
        <end position="192"/>
    </location>
</feature>
<evidence type="ECO:0000256" key="3">
    <source>
        <dbReference type="ARBA" id="ARBA00022475"/>
    </source>
</evidence>
<keyword evidence="4" id="KW-0597">Phosphoprotein</keyword>
<dbReference type="PANTHER" id="PTHR45628">
    <property type="entry name" value="VOLTAGE-DEPENDENT CALCIUM CHANNEL TYPE A SUBUNIT ALPHA-1"/>
    <property type="match status" value="1"/>
</dbReference>
<feature type="region of interest" description="Disordered" evidence="17">
    <location>
        <begin position="1"/>
        <end position="32"/>
    </location>
</feature>
<feature type="transmembrane region" description="Helical" evidence="18">
    <location>
        <begin position="1554"/>
        <end position="1572"/>
    </location>
</feature>
<evidence type="ECO:0000256" key="8">
    <source>
        <dbReference type="ARBA" id="ARBA00022837"/>
    </source>
</evidence>
<dbReference type="GeneID" id="28721798"/>
<evidence type="ECO:0000313" key="20">
    <source>
        <dbReference type="EMBL" id="AMD18651.1"/>
    </source>
</evidence>
<feature type="transmembrane region" description="Helical" evidence="18">
    <location>
        <begin position="1676"/>
        <end position="1702"/>
    </location>
</feature>
<evidence type="ECO:0000256" key="14">
    <source>
        <dbReference type="ARBA" id="ARBA00023303"/>
    </source>
</evidence>
<feature type="transmembrane region" description="Helical" evidence="18">
    <location>
        <begin position="740"/>
        <end position="758"/>
    </location>
</feature>
<keyword evidence="5" id="KW-0109">Calcium transport</keyword>
<gene>
    <name evidence="20" type="ORF">AW171_hschr2162</name>
</gene>
<evidence type="ECO:0000256" key="12">
    <source>
        <dbReference type="ARBA" id="ARBA00023136"/>
    </source>
</evidence>
<evidence type="ECO:0000313" key="21">
    <source>
        <dbReference type="Proteomes" id="UP000243052"/>
    </source>
</evidence>
<dbReference type="SUPFAM" id="SSF81324">
    <property type="entry name" value="Voltage-gated potassium channels"/>
    <property type="match status" value="3"/>
</dbReference>
<evidence type="ECO:0000256" key="15">
    <source>
        <dbReference type="ARBA" id="ARBA00061395"/>
    </source>
</evidence>
<organism evidence="20 21">
    <name type="scientific">Eremothecium sinecaudum</name>
    <dbReference type="NCBI Taxonomy" id="45286"/>
    <lineage>
        <taxon>Eukaryota</taxon>
        <taxon>Fungi</taxon>
        <taxon>Dikarya</taxon>
        <taxon>Ascomycota</taxon>
        <taxon>Saccharomycotina</taxon>
        <taxon>Saccharomycetes</taxon>
        <taxon>Saccharomycetales</taxon>
        <taxon>Saccharomycetaceae</taxon>
        <taxon>Eremothecium</taxon>
    </lineage>
</organism>
<feature type="transmembrane region" description="Helical" evidence="18">
    <location>
        <begin position="1584"/>
        <end position="1608"/>
    </location>
</feature>
<evidence type="ECO:0000256" key="10">
    <source>
        <dbReference type="ARBA" id="ARBA00022989"/>
    </source>
</evidence>
<keyword evidence="3" id="KW-1003">Cell membrane</keyword>
<comment type="subcellular location">
    <subcellularLocation>
        <location evidence="1">Cell membrane</location>
        <topology evidence="1">Multi-pass membrane protein</topology>
    </subcellularLocation>
</comment>
<feature type="compositionally biased region" description="Low complexity" evidence="17">
    <location>
        <begin position="213"/>
        <end position="226"/>
    </location>
</feature>
<proteinExistence type="inferred from homology"/>
<feature type="domain" description="EF-hand" evidence="19">
    <location>
        <begin position="1721"/>
        <end position="1756"/>
    </location>
</feature>
<feature type="transmembrane region" description="Helical" evidence="18">
    <location>
        <begin position="770"/>
        <end position="789"/>
    </location>
</feature>
<feature type="transmembrane region" description="Helical" evidence="18">
    <location>
        <begin position="701"/>
        <end position="720"/>
    </location>
</feature>
<dbReference type="FunFam" id="1.10.287.70:FF:000118">
    <property type="entry name" value="Calcium channel subunit Cch1"/>
    <property type="match status" value="1"/>
</dbReference>
<evidence type="ECO:0000256" key="6">
    <source>
        <dbReference type="ARBA" id="ARBA00022673"/>
    </source>
</evidence>
<dbReference type="GO" id="GO:0005891">
    <property type="term" value="C:voltage-gated calcium channel complex"/>
    <property type="evidence" value="ECO:0007669"/>
    <property type="project" value="TreeGrafter"/>
</dbReference>
<evidence type="ECO:0000256" key="7">
    <source>
        <dbReference type="ARBA" id="ARBA00022692"/>
    </source>
</evidence>
<keyword evidence="13" id="KW-0325">Glycoprotein</keyword>
<keyword evidence="10 18" id="KW-1133">Transmembrane helix</keyword>